<evidence type="ECO:0000259" key="1">
    <source>
        <dbReference type="Pfam" id="PF11160"/>
    </source>
</evidence>
<keyword evidence="3" id="KW-1185">Reference proteome</keyword>
<reference evidence="2 3" key="1">
    <citation type="submission" date="2014-04" db="EMBL/GenBank/DDBJ databases">
        <title>Evolutionary Origins and Diversification of the Mycorrhizal Mutualists.</title>
        <authorList>
            <consortium name="DOE Joint Genome Institute"/>
            <consortium name="Mycorrhizal Genomics Consortium"/>
            <person name="Kohler A."/>
            <person name="Kuo A."/>
            <person name="Nagy L.G."/>
            <person name="Floudas D."/>
            <person name="Copeland A."/>
            <person name="Barry K.W."/>
            <person name="Cichocki N."/>
            <person name="Veneault-Fourrey C."/>
            <person name="LaButti K."/>
            <person name="Lindquist E.A."/>
            <person name="Lipzen A."/>
            <person name="Lundell T."/>
            <person name="Morin E."/>
            <person name="Murat C."/>
            <person name="Riley R."/>
            <person name="Ohm R."/>
            <person name="Sun H."/>
            <person name="Tunlid A."/>
            <person name="Henrissat B."/>
            <person name="Grigoriev I.V."/>
            <person name="Hibbett D.S."/>
            <person name="Martin F."/>
        </authorList>
    </citation>
    <scope>NUCLEOTIDE SEQUENCE [LARGE SCALE GENOMIC DNA]</scope>
    <source>
        <strain evidence="2 3">Koide BX008</strain>
    </source>
</reference>
<sequence length="81" mass="8971">MPSNSKVHDKFGKLIRVGDVVSCRARGGKQFGEVTDIVDRQEAEEKGVAHPPKVIYVRHTVSHNPKTLVHGEDPNIGEKED</sequence>
<dbReference type="InterPro" id="IPR021331">
    <property type="entry name" value="Hva1_TUDOR"/>
</dbReference>
<dbReference type="STRING" id="946122.A0A0C2SLN5"/>
<dbReference type="InParanoid" id="A0A0C2SLN5"/>
<dbReference type="HOGENOM" id="CLU_177181_0_1_1"/>
<evidence type="ECO:0000313" key="3">
    <source>
        <dbReference type="Proteomes" id="UP000054549"/>
    </source>
</evidence>
<dbReference type="Gene3D" id="2.30.30.1060">
    <property type="match status" value="1"/>
</dbReference>
<name>A0A0C2SLN5_AMAMK</name>
<dbReference type="Pfam" id="PF11160">
    <property type="entry name" value="Hva1_TUDOR"/>
    <property type="match status" value="1"/>
</dbReference>
<dbReference type="EMBL" id="KN818252">
    <property type="protein sequence ID" value="KIL64075.1"/>
    <property type="molecule type" value="Genomic_DNA"/>
</dbReference>
<organism evidence="2 3">
    <name type="scientific">Amanita muscaria (strain Koide BX008)</name>
    <dbReference type="NCBI Taxonomy" id="946122"/>
    <lineage>
        <taxon>Eukaryota</taxon>
        <taxon>Fungi</taxon>
        <taxon>Dikarya</taxon>
        <taxon>Basidiomycota</taxon>
        <taxon>Agaricomycotina</taxon>
        <taxon>Agaricomycetes</taxon>
        <taxon>Agaricomycetidae</taxon>
        <taxon>Agaricales</taxon>
        <taxon>Pluteineae</taxon>
        <taxon>Amanitaceae</taxon>
        <taxon>Amanita</taxon>
    </lineage>
</organism>
<dbReference type="Proteomes" id="UP000054549">
    <property type="component" value="Unassembled WGS sequence"/>
</dbReference>
<gene>
    <name evidence="2" type="ORF">M378DRAFT_78807</name>
</gene>
<accession>A0A0C2SLN5</accession>
<protein>
    <recommendedName>
        <fullName evidence="1">Hypervirulence associated protein TUDOR domain-containing protein</fullName>
    </recommendedName>
</protein>
<evidence type="ECO:0000313" key="2">
    <source>
        <dbReference type="EMBL" id="KIL64075.1"/>
    </source>
</evidence>
<proteinExistence type="predicted"/>
<feature type="domain" description="Hypervirulence associated protein TUDOR" evidence="1">
    <location>
        <begin position="18"/>
        <end position="68"/>
    </location>
</feature>
<dbReference type="OrthoDB" id="2138648at2759"/>
<dbReference type="AlphaFoldDB" id="A0A0C2SLN5"/>